<dbReference type="EMBL" id="LIUF01000008">
    <property type="protein sequence ID" value="KOX91607.1"/>
    <property type="molecule type" value="Genomic_DNA"/>
</dbReference>
<evidence type="ECO:0000313" key="2">
    <source>
        <dbReference type="Proteomes" id="UP000037729"/>
    </source>
</evidence>
<comment type="caution">
    <text evidence="1">The sequence shown here is derived from an EMBL/GenBank/DDBJ whole genome shotgun (WGS) entry which is preliminary data.</text>
</comment>
<dbReference type="AlphaFoldDB" id="A0A0M9AGJ1"/>
<dbReference type="PATRIC" id="fig|1705562.3.peg.2079"/>
<dbReference type="Proteomes" id="UP000037729">
    <property type="component" value="Unassembled WGS sequence"/>
</dbReference>
<dbReference type="RefSeq" id="WP_053969417.1">
    <property type="nucleotide sequence ID" value="NZ_LIUF01000008.1"/>
</dbReference>
<organism evidence="1 2">
    <name type="scientific">Haloarcula rubripromontorii</name>
    <dbReference type="NCBI Taxonomy" id="1705562"/>
    <lineage>
        <taxon>Archaea</taxon>
        <taxon>Methanobacteriati</taxon>
        <taxon>Methanobacteriota</taxon>
        <taxon>Stenosarchaea group</taxon>
        <taxon>Halobacteria</taxon>
        <taxon>Halobacteriales</taxon>
        <taxon>Haloarculaceae</taxon>
        <taxon>Haloarcula</taxon>
    </lineage>
</organism>
<keyword evidence="2" id="KW-1185">Reference proteome</keyword>
<name>A0A0M9AGJ1_9EURY</name>
<dbReference type="STRING" id="1705562.AMS69_17965"/>
<sequence>MSENESQNEHSIRAIWQGDVAPVENYRIRPREVSDDRLEMGLLMRLGGPRGKFYVRAEVVFSINEDEDGHHVEIRRRGGDVVDEFTIDWTTADPDDATEATQALCETYINAASDWYSFAVGAEQAGRATGADASGICTTFTPATDDGDFGFVCPSCEHVNALEGDVIEFADVSSDCTECGYIALLDGDALAAFDAELRRIDAETCPEMQAVRRIHEALHGGVEPDTAVELSVETVEDKVGEQADMLVTSRGREDCWLISWGGADVEVTVAEGGKLWQIEVTKRGDTLVKTTHNDDEFPTAEEAGDQQ</sequence>
<evidence type="ECO:0000313" key="1">
    <source>
        <dbReference type="EMBL" id="KOX91607.1"/>
    </source>
</evidence>
<reference evidence="1 2" key="1">
    <citation type="submission" date="2015-08" db="EMBL/GenBank/DDBJ databases">
        <title>Genomes of Isolates from Cabo Rojo, PR.</title>
        <authorList>
            <person name="Sanchez-Nieves R.L."/>
            <person name="Montalvo-Rodriguez R."/>
        </authorList>
    </citation>
    <scope>NUCLEOTIDE SEQUENCE [LARGE SCALE GENOMIC DNA]</scope>
    <source>
        <strain evidence="1 2">SL3</strain>
    </source>
</reference>
<dbReference type="OrthoDB" id="350729at2157"/>
<accession>A0A0M9AGJ1</accession>
<proteinExistence type="predicted"/>
<protein>
    <submittedName>
        <fullName evidence="1">Uncharacterized protein</fullName>
    </submittedName>
</protein>
<gene>
    <name evidence="1" type="ORF">AMS69_17965</name>
</gene>